<keyword evidence="4" id="KW-0029">Amino-acid transport</keyword>
<evidence type="ECO:0000256" key="3">
    <source>
        <dbReference type="ARBA" id="ARBA00022729"/>
    </source>
</evidence>
<name>A0ABT7VB18_9ACTN</name>
<dbReference type="InterPro" id="IPR051010">
    <property type="entry name" value="BCAA_transport"/>
</dbReference>
<organism evidence="6 7">
    <name type="scientific">Enorma phocaeensis</name>
    <dbReference type="NCBI Taxonomy" id="1871019"/>
    <lineage>
        <taxon>Bacteria</taxon>
        <taxon>Bacillati</taxon>
        <taxon>Actinomycetota</taxon>
        <taxon>Coriobacteriia</taxon>
        <taxon>Coriobacteriales</taxon>
        <taxon>Coriobacteriaceae</taxon>
        <taxon>Enorma</taxon>
    </lineage>
</organism>
<proteinExistence type="inferred from homology"/>
<evidence type="ECO:0000259" key="5">
    <source>
        <dbReference type="Pfam" id="PF13458"/>
    </source>
</evidence>
<reference evidence="7" key="1">
    <citation type="submission" date="2023-06" db="EMBL/GenBank/DDBJ databases">
        <title>Identification and characterization of horizontal gene transfer across gut microbiota members of farm animals based on homology search.</title>
        <authorList>
            <person name="Zeman M."/>
            <person name="Kubasova T."/>
            <person name="Jahodarova E."/>
            <person name="Nykrynova M."/>
            <person name="Rychlik I."/>
        </authorList>
    </citation>
    <scope>NUCLEOTIDE SEQUENCE [LARGE SCALE GENOMIC DNA]</scope>
    <source>
        <strain evidence="7">154_Feed</strain>
    </source>
</reference>
<dbReference type="PANTHER" id="PTHR30483">
    <property type="entry name" value="LEUCINE-SPECIFIC-BINDING PROTEIN"/>
    <property type="match status" value="1"/>
</dbReference>
<comment type="similarity">
    <text evidence="1">Belongs to the leucine-binding protein family.</text>
</comment>
<dbReference type="Pfam" id="PF13458">
    <property type="entry name" value="Peripla_BP_6"/>
    <property type="match status" value="1"/>
</dbReference>
<dbReference type="PRINTS" id="PR00337">
    <property type="entry name" value="LEUILEVALBP"/>
</dbReference>
<dbReference type="EMBL" id="JAUDDZ010000017">
    <property type="protein sequence ID" value="MDM8275697.1"/>
    <property type="molecule type" value="Genomic_DNA"/>
</dbReference>
<evidence type="ECO:0000256" key="2">
    <source>
        <dbReference type="ARBA" id="ARBA00022448"/>
    </source>
</evidence>
<evidence type="ECO:0000313" key="7">
    <source>
        <dbReference type="Proteomes" id="UP001529421"/>
    </source>
</evidence>
<comment type="caution">
    <text evidence="6">The sequence shown here is derived from an EMBL/GenBank/DDBJ whole genome shotgun (WGS) entry which is preliminary data.</text>
</comment>
<accession>A0ABT7VB18</accession>
<sequence>MSSINFNPAVSRRGLIMGLAGVGAAGVLAGCNSSDAGSGSTGGSDASGATFKIGGIGPITGAAAIYGNACQHGAQIAIDEINAEGGDIQFELNFQDDENDAERSVNAYNNLKDWGMQILMGTTTSTPCVAVSSETNADNLFQITPSGSSTDVIGGQPDVDGNVAEPRKENVFQMCFTDPNQGAASAQYISEQQLGTKIAIIYNNSDTYSTGIYQSFKDQASEYDLEIVSETTFTEDSQTDFSVQLNDAKNAGADLVFLPIYYTPISLILTQANQMGYAPKWFGVDGMDGLLTVEGFDTSLAEGCMLLTPFVATAEDEATQAFVSKYEEDYGETPNQFAADSYDCIYALRQAIEQAEVTADMDYSDICDALVEVFTSSEFSYTGLTTGGEAATWSETGEISKQPMGMVIQDGVYMPLDA</sequence>
<evidence type="ECO:0000256" key="1">
    <source>
        <dbReference type="ARBA" id="ARBA00010062"/>
    </source>
</evidence>
<keyword evidence="2" id="KW-0813">Transport</keyword>
<dbReference type="InterPro" id="IPR028081">
    <property type="entry name" value="Leu-bd"/>
</dbReference>
<reference evidence="6 7" key="2">
    <citation type="submission" date="2023-06" db="EMBL/GenBank/DDBJ databases">
        <authorList>
            <person name="Zeman M."/>
            <person name="Kubasova T."/>
            <person name="Jahodarova E."/>
            <person name="Nykrynova M."/>
            <person name="Rychlik I."/>
        </authorList>
    </citation>
    <scope>NUCLEOTIDE SEQUENCE [LARGE SCALE GENOMIC DNA]</scope>
    <source>
        <strain evidence="6 7">154_Feed</strain>
    </source>
</reference>
<dbReference type="PROSITE" id="PS51318">
    <property type="entry name" value="TAT"/>
    <property type="match status" value="1"/>
</dbReference>
<dbReference type="SUPFAM" id="SSF53822">
    <property type="entry name" value="Periplasmic binding protein-like I"/>
    <property type="match status" value="1"/>
</dbReference>
<protein>
    <submittedName>
        <fullName evidence="6">ABC transporter substrate-binding protein</fullName>
    </submittedName>
</protein>
<dbReference type="InterPro" id="IPR006311">
    <property type="entry name" value="TAT_signal"/>
</dbReference>
<keyword evidence="7" id="KW-1185">Reference proteome</keyword>
<gene>
    <name evidence="6" type="ORF">QUW28_09370</name>
</gene>
<dbReference type="InterPro" id="IPR028082">
    <property type="entry name" value="Peripla_BP_I"/>
</dbReference>
<feature type="domain" description="Leucine-binding protein" evidence="5">
    <location>
        <begin position="51"/>
        <end position="358"/>
    </location>
</feature>
<evidence type="ECO:0000313" key="6">
    <source>
        <dbReference type="EMBL" id="MDM8275697.1"/>
    </source>
</evidence>
<evidence type="ECO:0000256" key="4">
    <source>
        <dbReference type="ARBA" id="ARBA00022970"/>
    </source>
</evidence>
<dbReference type="Gene3D" id="3.40.50.2300">
    <property type="match status" value="2"/>
</dbReference>
<dbReference type="PANTHER" id="PTHR30483:SF6">
    <property type="entry name" value="PERIPLASMIC BINDING PROTEIN OF ABC TRANSPORTER FOR NATURAL AMINO ACIDS"/>
    <property type="match status" value="1"/>
</dbReference>
<dbReference type="RefSeq" id="WP_289545914.1">
    <property type="nucleotide sequence ID" value="NZ_JAUDDZ010000017.1"/>
</dbReference>
<dbReference type="Proteomes" id="UP001529421">
    <property type="component" value="Unassembled WGS sequence"/>
</dbReference>
<dbReference type="InterPro" id="IPR000709">
    <property type="entry name" value="Leu_Ile_Val-bd"/>
</dbReference>
<keyword evidence="3" id="KW-0732">Signal</keyword>